<gene>
    <name evidence="1" type="ORF">G4177_06020</name>
</gene>
<evidence type="ECO:0000313" key="1">
    <source>
        <dbReference type="EMBL" id="MBE4747734.1"/>
    </source>
</evidence>
<dbReference type="Proteomes" id="UP001516472">
    <property type="component" value="Unassembled WGS sequence"/>
</dbReference>
<protein>
    <submittedName>
        <fullName evidence="1">Uncharacterized protein</fullName>
    </submittedName>
</protein>
<dbReference type="RefSeq" id="WP_193347092.1">
    <property type="nucleotide sequence ID" value="NZ_CBCSIP010000161.1"/>
</dbReference>
<organism evidence="1 2">
    <name type="scientific">Corallococcus soli</name>
    <dbReference type="NCBI Taxonomy" id="2710757"/>
    <lineage>
        <taxon>Bacteria</taxon>
        <taxon>Pseudomonadati</taxon>
        <taxon>Myxococcota</taxon>
        <taxon>Myxococcia</taxon>
        <taxon>Myxococcales</taxon>
        <taxon>Cystobacterineae</taxon>
        <taxon>Myxococcaceae</taxon>
        <taxon>Corallococcus</taxon>
    </lineage>
</organism>
<dbReference type="EMBL" id="JAAIYO010000001">
    <property type="protein sequence ID" value="MBE4747734.1"/>
    <property type="molecule type" value="Genomic_DNA"/>
</dbReference>
<comment type="caution">
    <text evidence="1">The sequence shown here is derived from an EMBL/GenBank/DDBJ whole genome shotgun (WGS) entry which is preliminary data.</text>
</comment>
<name>A0ABR9PIK2_9BACT</name>
<evidence type="ECO:0000313" key="2">
    <source>
        <dbReference type="Proteomes" id="UP001516472"/>
    </source>
</evidence>
<reference evidence="1 2" key="1">
    <citation type="submission" date="2020-02" db="EMBL/GenBank/DDBJ databases">
        <authorList>
            <person name="Babadi Z.K."/>
            <person name="Risdian C."/>
            <person name="Ebrahimipour G.H."/>
            <person name="Wink J."/>
        </authorList>
    </citation>
    <scope>NUCLEOTIDE SEQUENCE [LARGE SCALE GENOMIC DNA]</scope>
    <source>
        <strain evidence="1 2">ZKHCc1 1396</strain>
    </source>
</reference>
<proteinExistence type="predicted"/>
<accession>A0ABR9PIK2</accession>
<keyword evidence="2" id="KW-1185">Reference proteome</keyword>
<sequence length="170" mass="18754">MGETTKDATAGRLEAIRARHAAASRGPWRWFGYLSNRGVGLEGPGITVMEFTRWGMSGAQPLFSVKGILHKLAELVVPDTAVGRGRVTDINHPDARFIAASWQDVQDLLGMVDAQRDLLSELLRIGGQFSNVAYNVTQRAAPLAMSEHEREVLKQLQVAWDVRVREVPHG</sequence>